<dbReference type="InterPro" id="IPR035906">
    <property type="entry name" value="MetI-like_sf"/>
</dbReference>
<feature type="transmembrane region" description="Helical" evidence="7">
    <location>
        <begin position="21"/>
        <end position="41"/>
    </location>
</feature>
<evidence type="ECO:0000256" key="5">
    <source>
        <dbReference type="ARBA" id="ARBA00022989"/>
    </source>
</evidence>
<feature type="transmembrane region" description="Helical" evidence="7">
    <location>
        <begin position="86"/>
        <end position="107"/>
    </location>
</feature>
<evidence type="ECO:0000256" key="7">
    <source>
        <dbReference type="RuleBase" id="RU363032"/>
    </source>
</evidence>
<feature type="transmembrane region" description="Helical" evidence="7">
    <location>
        <begin position="119"/>
        <end position="139"/>
    </location>
</feature>
<keyword evidence="4 7" id="KW-0812">Transmembrane</keyword>
<reference evidence="9 10" key="1">
    <citation type="submission" date="2017-12" db="EMBL/GenBank/DDBJ databases">
        <title>Phylogenetic diversity of female urinary microbiome.</title>
        <authorList>
            <person name="Thomas-White K."/>
            <person name="Wolfe A.J."/>
        </authorList>
    </citation>
    <scope>NUCLEOTIDE SEQUENCE [LARGE SCALE GENOMIC DNA]</scope>
    <source>
        <strain evidence="9 10">UMB0319</strain>
    </source>
</reference>
<dbReference type="InterPro" id="IPR000515">
    <property type="entry name" value="MetI-like"/>
</dbReference>
<gene>
    <name evidence="9" type="ORF">CYJ26_04940</name>
</gene>
<dbReference type="PANTHER" id="PTHR30193:SF41">
    <property type="entry name" value="DIACETYLCHITOBIOSE UPTAKE SYSTEM PERMEASE PROTEIN NGCF"/>
    <property type="match status" value="1"/>
</dbReference>
<dbReference type="Gene3D" id="1.10.3720.10">
    <property type="entry name" value="MetI-like"/>
    <property type="match status" value="1"/>
</dbReference>
<evidence type="ECO:0000256" key="4">
    <source>
        <dbReference type="ARBA" id="ARBA00022692"/>
    </source>
</evidence>
<feature type="transmembrane region" description="Helical" evidence="7">
    <location>
        <begin position="167"/>
        <end position="189"/>
    </location>
</feature>
<comment type="subcellular location">
    <subcellularLocation>
        <location evidence="1 7">Cell membrane</location>
        <topology evidence="1 7">Multi-pass membrane protein</topology>
    </subcellularLocation>
</comment>
<dbReference type="GO" id="GO:0055085">
    <property type="term" value="P:transmembrane transport"/>
    <property type="evidence" value="ECO:0007669"/>
    <property type="project" value="InterPro"/>
</dbReference>
<dbReference type="PANTHER" id="PTHR30193">
    <property type="entry name" value="ABC TRANSPORTER PERMEASE PROTEIN"/>
    <property type="match status" value="1"/>
</dbReference>
<comment type="caution">
    <text evidence="9">The sequence shown here is derived from an EMBL/GenBank/DDBJ whole genome shotgun (WGS) entry which is preliminary data.</text>
</comment>
<keyword evidence="6 7" id="KW-0472">Membrane</keyword>
<accession>A0A2I1KTU5</accession>
<sequence>MQRSPERTRTRPRGRIHLAEARTGALFVLPVLAGVAVFYLYPILKNFYSSFTQPNVFGTSSKFVGLANYEKLATDSAFGNATVNTLTYTVVLMLGIPIAVIFASLISRPGLRFAKLYRIAFFMPYIAMPTAIALVWRLMFNGDFGIINQALRSIGISDPPYWTSTPGFAIVAVSIVGMWSSIGFNMIILSAGLQAIPSELYEAASIDGASHWRQFRSITVPLLTPSIFFLTVIQAINGFQVFDLLFAMMGSNNPAMPHTRTFVYLFYNEAFMVNHKGYAAAIAMAILLVVGILTALQFKLQKKWVQYLA</sequence>
<keyword evidence="2 7" id="KW-0813">Transport</keyword>
<evidence type="ECO:0000256" key="6">
    <source>
        <dbReference type="ARBA" id="ARBA00023136"/>
    </source>
</evidence>
<dbReference type="PROSITE" id="PS50928">
    <property type="entry name" value="ABC_TM1"/>
    <property type="match status" value="1"/>
</dbReference>
<evidence type="ECO:0000256" key="2">
    <source>
        <dbReference type="ARBA" id="ARBA00022448"/>
    </source>
</evidence>
<dbReference type="Pfam" id="PF00528">
    <property type="entry name" value="BPD_transp_1"/>
    <property type="match status" value="1"/>
</dbReference>
<protein>
    <submittedName>
        <fullName evidence="9">Sugar ABC transporter permease</fullName>
    </submittedName>
</protein>
<dbReference type="EMBL" id="PKHA01000003">
    <property type="protein sequence ID" value="PKY99052.1"/>
    <property type="molecule type" value="Genomic_DNA"/>
</dbReference>
<dbReference type="InterPro" id="IPR051393">
    <property type="entry name" value="ABC_transporter_permease"/>
</dbReference>
<evidence type="ECO:0000256" key="3">
    <source>
        <dbReference type="ARBA" id="ARBA00022475"/>
    </source>
</evidence>
<name>A0A2I1KTU5_9ACTO</name>
<organism evidence="9 10">
    <name type="scientific">Actinomyces urogenitalis</name>
    <dbReference type="NCBI Taxonomy" id="103621"/>
    <lineage>
        <taxon>Bacteria</taxon>
        <taxon>Bacillati</taxon>
        <taxon>Actinomycetota</taxon>
        <taxon>Actinomycetes</taxon>
        <taxon>Actinomycetales</taxon>
        <taxon>Actinomycetaceae</taxon>
        <taxon>Actinomyces</taxon>
    </lineage>
</organism>
<evidence type="ECO:0000259" key="8">
    <source>
        <dbReference type="PROSITE" id="PS50928"/>
    </source>
</evidence>
<evidence type="ECO:0000313" key="9">
    <source>
        <dbReference type="EMBL" id="PKY99052.1"/>
    </source>
</evidence>
<feature type="transmembrane region" description="Helical" evidence="7">
    <location>
        <begin position="277"/>
        <end position="296"/>
    </location>
</feature>
<dbReference type="Proteomes" id="UP000234778">
    <property type="component" value="Unassembled WGS sequence"/>
</dbReference>
<evidence type="ECO:0000256" key="1">
    <source>
        <dbReference type="ARBA" id="ARBA00004651"/>
    </source>
</evidence>
<comment type="similarity">
    <text evidence="7">Belongs to the binding-protein-dependent transport system permease family.</text>
</comment>
<dbReference type="GO" id="GO:0005886">
    <property type="term" value="C:plasma membrane"/>
    <property type="evidence" value="ECO:0007669"/>
    <property type="project" value="UniProtKB-SubCell"/>
</dbReference>
<dbReference type="CDD" id="cd06261">
    <property type="entry name" value="TM_PBP2"/>
    <property type="match status" value="1"/>
</dbReference>
<evidence type="ECO:0000313" key="10">
    <source>
        <dbReference type="Proteomes" id="UP000234778"/>
    </source>
</evidence>
<dbReference type="SUPFAM" id="SSF161098">
    <property type="entry name" value="MetI-like"/>
    <property type="match status" value="1"/>
</dbReference>
<keyword evidence="5 7" id="KW-1133">Transmembrane helix</keyword>
<proteinExistence type="inferred from homology"/>
<keyword evidence="3" id="KW-1003">Cell membrane</keyword>
<dbReference type="AlphaFoldDB" id="A0A2I1KTU5"/>
<feature type="transmembrane region" description="Helical" evidence="7">
    <location>
        <begin position="222"/>
        <end position="242"/>
    </location>
</feature>
<feature type="domain" description="ABC transmembrane type-1" evidence="8">
    <location>
        <begin position="77"/>
        <end position="297"/>
    </location>
</feature>